<dbReference type="EMBL" id="MEZT01000005">
    <property type="protein sequence ID" value="OGD57204.1"/>
    <property type="molecule type" value="Genomic_DNA"/>
</dbReference>
<dbReference type="AlphaFoldDB" id="A0A1F5DQ72"/>
<accession>A0A1F5DQ72</accession>
<dbReference type="InterPro" id="IPR051797">
    <property type="entry name" value="TrmB-like"/>
</dbReference>
<evidence type="ECO:0000313" key="3">
    <source>
        <dbReference type="Proteomes" id="UP000178764"/>
    </source>
</evidence>
<dbReference type="InterPro" id="IPR036390">
    <property type="entry name" value="WH_DNA-bd_sf"/>
</dbReference>
<protein>
    <recommendedName>
        <fullName evidence="1">Transcription regulator TrmB N-terminal domain-containing protein</fullName>
    </recommendedName>
</protein>
<reference evidence="2 3" key="1">
    <citation type="journal article" date="2016" name="Nat. Commun.">
        <title>Thousands of microbial genomes shed light on interconnected biogeochemical processes in an aquifer system.</title>
        <authorList>
            <person name="Anantharaman K."/>
            <person name="Brown C.T."/>
            <person name="Hug L.A."/>
            <person name="Sharon I."/>
            <person name="Castelle C.J."/>
            <person name="Probst A.J."/>
            <person name="Thomas B.C."/>
            <person name="Singh A."/>
            <person name="Wilkins M.J."/>
            <person name="Karaoz U."/>
            <person name="Brodie E.L."/>
            <person name="Williams K.H."/>
            <person name="Hubbard S.S."/>
            <person name="Banfield J.F."/>
        </authorList>
    </citation>
    <scope>NUCLEOTIDE SEQUENCE [LARGE SCALE GENOMIC DNA]</scope>
</reference>
<name>A0A1F5DQ72_9BACT</name>
<sequence length="259" mass="30313">MDIKTSLEQIGLNKKQVEIYITLLQMGEGQVQEISNKTKIKRTTVYSVLDNLVKKNLVVFVDKGWHRIYYAENPRKVLLAFKEEQHDIQQKEKKYREVLPELASIYNIKAEKPKIRFYEGVEGIKQIYEETLLLAKGAEMLAYGSAVMIDKYFGKEWLNDYWKRRIKRKISVRAILEDSEVGKEYLRTDKENLRQTRLVSKDKFPFTNLINVFGNKVYIISFKNMMGVIIESADVAGTQRAIFELAWLGAEKITQKYSH</sequence>
<dbReference type="Gene3D" id="1.10.10.10">
    <property type="entry name" value="Winged helix-like DNA-binding domain superfamily/Winged helix DNA-binding domain"/>
    <property type="match status" value="1"/>
</dbReference>
<dbReference type="Pfam" id="PF01978">
    <property type="entry name" value="TrmB"/>
    <property type="match status" value="1"/>
</dbReference>
<feature type="domain" description="Transcription regulator TrmB N-terminal" evidence="1">
    <location>
        <begin position="7"/>
        <end position="74"/>
    </location>
</feature>
<dbReference type="InterPro" id="IPR002831">
    <property type="entry name" value="Tscrpt_reg_TrmB_N"/>
</dbReference>
<comment type="caution">
    <text evidence="2">The sequence shown here is derived from an EMBL/GenBank/DDBJ whole genome shotgun (WGS) entry which is preliminary data.</text>
</comment>
<evidence type="ECO:0000259" key="1">
    <source>
        <dbReference type="Pfam" id="PF01978"/>
    </source>
</evidence>
<dbReference type="SUPFAM" id="SSF46785">
    <property type="entry name" value="Winged helix' DNA-binding domain"/>
    <property type="match status" value="1"/>
</dbReference>
<dbReference type="InterPro" id="IPR036388">
    <property type="entry name" value="WH-like_DNA-bd_sf"/>
</dbReference>
<organism evidence="2 3">
    <name type="scientific">Candidatus Berkelbacteria bacterium RBG_13_40_8</name>
    <dbReference type="NCBI Taxonomy" id="1797467"/>
    <lineage>
        <taxon>Bacteria</taxon>
        <taxon>Candidatus Berkelbacteria</taxon>
    </lineage>
</organism>
<proteinExistence type="predicted"/>
<dbReference type="PANTHER" id="PTHR34293:SF1">
    <property type="entry name" value="HTH-TYPE TRANSCRIPTIONAL REGULATOR TRMBL2"/>
    <property type="match status" value="1"/>
</dbReference>
<gene>
    <name evidence="2" type="ORF">A2V71_02205</name>
</gene>
<evidence type="ECO:0000313" key="2">
    <source>
        <dbReference type="EMBL" id="OGD57204.1"/>
    </source>
</evidence>
<dbReference type="Proteomes" id="UP000178764">
    <property type="component" value="Unassembled WGS sequence"/>
</dbReference>
<dbReference type="PANTHER" id="PTHR34293">
    <property type="entry name" value="HTH-TYPE TRANSCRIPTIONAL REGULATOR TRMBL2"/>
    <property type="match status" value="1"/>
</dbReference>